<dbReference type="NCBIfam" id="TIGR00057">
    <property type="entry name" value="L-threonylcarbamoyladenylate synthase"/>
    <property type="match status" value="1"/>
</dbReference>
<dbReference type="OrthoDB" id="9814580at2"/>
<dbReference type="InterPro" id="IPR017945">
    <property type="entry name" value="DHBP_synth_RibB-like_a/b_dom"/>
</dbReference>
<sequence length="204" mass="22848">MILEINPQHPEPRKVKQVVDILAKGGIIAYPTDTYYGIGCDLFDKHAIEKIYKLKRRSPHQPFSFICSDLKNISEYAQVTNYAYKTMKRLLPGPYTFILEGSRLVPRIMLTKRKAVGIRVPDHPICLAIVKELGHPIISTSATNPEDDRILETPHEIRDILGHSLDLIVDGGPVPGRPSSVISLIEDTPEVLREGSGDVEIFQT</sequence>
<dbReference type="PROSITE" id="PS51163">
    <property type="entry name" value="YRDC"/>
    <property type="match status" value="1"/>
</dbReference>
<dbReference type="Gene3D" id="3.90.870.10">
    <property type="entry name" value="DHBP synthase"/>
    <property type="match status" value="1"/>
</dbReference>
<evidence type="ECO:0000313" key="3">
    <source>
        <dbReference type="Proteomes" id="UP000192783"/>
    </source>
</evidence>
<dbReference type="AlphaFoldDB" id="A0A1W1XM19"/>
<proteinExistence type="predicted"/>
<organism evidence="2 3">
    <name type="scientific">Desulfacinum hydrothermale DSM 13146</name>
    <dbReference type="NCBI Taxonomy" id="1121390"/>
    <lineage>
        <taxon>Bacteria</taxon>
        <taxon>Pseudomonadati</taxon>
        <taxon>Thermodesulfobacteriota</taxon>
        <taxon>Syntrophobacteria</taxon>
        <taxon>Syntrophobacterales</taxon>
        <taxon>Syntrophobacteraceae</taxon>
        <taxon>Desulfacinum</taxon>
    </lineage>
</organism>
<dbReference type="Proteomes" id="UP000192783">
    <property type="component" value="Unassembled WGS sequence"/>
</dbReference>
<dbReference type="InterPro" id="IPR006070">
    <property type="entry name" value="Sua5-like_dom"/>
</dbReference>
<dbReference type="SUPFAM" id="SSF55821">
    <property type="entry name" value="YrdC/RibB"/>
    <property type="match status" value="1"/>
</dbReference>
<dbReference type="InterPro" id="IPR052532">
    <property type="entry name" value="SUA5_domain"/>
</dbReference>
<protein>
    <submittedName>
        <fullName evidence="2">Translation factor SUA5</fullName>
    </submittedName>
</protein>
<dbReference type="PANTHER" id="PTHR42828">
    <property type="entry name" value="DHBP SYNTHASE RIBB-LIKE ALPHA/BETA DOMAIN-CONTAINING PROTEIN"/>
    <property type="match status" value="1"/>
</dbReference>
<dbReference type="STRING" id="1121390.SAMN02746041_02144"/>
<dbReference type="EMBL" id="FWXF01000011">
    <property type="protein sequence ID" value="SMC24915.1"/>
    <property type="molecule type" value="Genomic_DNA"/>
</dbReference>
<reference evidence="2 3" key="1">
    <citation type="submission" date="2017-04" db="EMBL/GenBank/DDBJ databases">
        <authorList>
            <person name="Afonso C.L."/>
            <person name="Miller P.J."/>
            <person name="Scott M.A."/>
            <person name="Spackman E."/>
            <person name="Goraichik I."/>
            <person name="Dimitrov K.M."/>
            <person name="Suarez D.L."/>
            <person name="Swayne D.E."/>
        </authorList>
    </citation>
    <scope>NUCLEOTIDE SEQUENCE [LARGE SCALE GENOMIC DNA]</scope>
    <source>
        <strain evidence="2 3">DSM 13146</strain>
    </source>
</reference>
<name>A0A1W1XM19_9BACT</name>
<evidence type="ECO:0000313" key="2">
    <source>
        <dbReference type="EMBL" id="SMC24915.1"/>
    </source>
</evidence>
<accession>A0A1W1XM19</accession>
<gene>
    <name evidence="2" type="ORF">SAMN02746041_02144</name>
</gene>
<dbReference type="RefSeq" id="WP_084057878.1">
    <property type="nucleotide sequence ID" value="NZ_FWXF01000011.1"/>
</dbReference>
<keyword evidence="3" id="KW-1185">Reference proteome</keyword>
<feature type="domain" description="YrdC-like" evidence="1">
    <location>
        <begin position="12"/>
        <end position="197"/>
    </location>
</feature>
<dbReference type="GO" id="GO:0003725">
    <property type="term" value="F:double-stranded RNA binding"/>
    <property type="evidence" value="ECO:0007669"/>
    <property type="project" value="InterPro"/>
</dbReference>
<dbReference type="Pfam" id="PF01300">
    <property type="entry name" value="Sua5_yciO_yrdC"/>
    <property type="match status" value="1"/>
</dbReference>
<evidence type="ECO:0000259" key="1">
    <source>
        <dbReference type="PROSITE" id="PS51163"/>
    </source>
</evidence>
<dbReference type="PANTHER" id="PTHR42828:SF3">
    <property type="entry name" value="THREONYLCARBAMOYL-AMP SYNTHASE"/>
    <property type="match status" value="1"/>
</dbReference>